<proteinExistence type="predicted"/>
<evidence type="ECO:0000313" key="2">
    <source>
        <dbReference type="EMBL" id="MBJ7549778.1"/>
    </source>
</evidence>
<dbReference type="EMBL" id="JAEMUH010000003">
    <property type="protein sequence ID" value="MBJ7549778.1"/>
    <property type="molecule type" value="Genomic_DNA"/>
</dbReference>
<sequence>MDLMFTLKTKAVCLLSGAILCFSGSVMAENNNFRIALPDNYAAKSYAPNEDMSGGNVFFSESGDNTTGERILHLQTFLPQYLSSKLISLSKKDPKAFSEQMIASELEKECVNYEVNLGRVRSHNNGVIINWWSACESKEPSKHNSYERGRVYSANFGTYIYSHYESEKGKDFKFSVKDVKWFDRYLNNSDFCESGKNCGLEGKLVDKIFVLN</sequence>
<keyword evidence="1" id="KW-0732">Signal</keyword>
<comment type="caution">
    <text evidence="2">The sequence shown here is derived from an EMBL/GenBank/DDBJ whole genome shotgun (WGS) entry which is preliminary data.</text>
</comment>
<keyword evidence="3" id="KW-1185">Reference proteome</keyword>
<dbReference type="Proteomes" id="UP000598488">
    <property type="component" value="Unassembled WGS sequence"/>
</dbReference>
<name>A0ABS0Z7Y8_9GAMM</name>
<dbReference type="RefSeq" id="WP_199461234.1">
    <property type="nucleotide sequence ID" value="NZ_JAEMUH010000003.1"/>
</dbReference>
<reference evidence="2 3" key="1">
    <citation type="submission" date="2020-12" db="EMBL/GenBank/DDBJ databases">
        <title>Comparative genome analysis of fungal antagonists Marinomonas ostreistagni 398 and M. spartinae 468.</title>
        <authorList>
            <person name="Fields J.L."/>
            <person name="Mavrodi O.V."/>
            <person name="Biber P.D."/>
            <person name="Indest K.J."/>
            <person name="Mavrodi D.V."/>
        </authorList>
    </citation>
    <scope>NUCLEOTIDE SEQUENCE [LARGE SCALE GENOMIC DNA]</scope>
    <source>
        <strain evidence="2 3">USM7</strain>
    </source>
</reference>
<organism evidence="2 3">
    <name type="scientific">Marinomonas ostreistagni</name>
    <dbReference type="NCBI Taxonomy" id="359209"/>
    <lineage>
        <taxon>Bacteria</taxon>
        <taxon>Pseudomonadati</taxon>
        <taxon>Pseudomonadota</taxon>
        <taxon>Gammaproteobacteria</taxon>
        <taxon>Oceanospirillales</taxon>
        <taxon>Oceanospirillaceae</taxon>
        <taxon>Marinomonas</taxon>
    </lineage>
</organism>
<protein>
    <submittedName>
        <fullName evidence="2">Uncharacterized protein</fullName>
    </submittedName>
</protein>
<evidence type="ECO:0000313" key="3">
    <source>
        <dbReference type="Proteomes" id="UP000598488"/>
    </source>
</evidence>
<evidence type="ECO:0000256" key="1">
    <source>
        <dbReference type="SAM" id="SignalP"/>
    </source>
</evidence>
<feature type="chain" id="PRO_5046660176" evidence="1">
    <location>
        <begin position="29"/>
        <end position="212"/>
    </location>
</feature>
<gene>
    <name evidence="2" type="ORF">JHD44_03725</name>
</gene>
<accession>A0ABS0Z7Y8</accession>
<feature type="signal peptide" evidence="1">
    <location>
        <begin position="1"/>
        <end position="28"/>
    </location>
</feature>